<evidence type="ECO:0000256" key="2">
    <source>
        <dbReference type="ARBA" id="ARBA00010559"/>
    </source>
</evidence>
<accession>A0A8J8P806</accession>
<sequence>MQTLAQQLQKLKIAQKDEIDVPERTRLSFLFDIKQAANVDDQTLYYICVGGIREISAKLPDLYQQLQAFQSDLFSEKSLEFYRGTQTKDVVKHVDDQLALLIKILSPYFLHQSTHKIIEYLVRIYEIHAYHKETIAFAFLPYFETSFYLRMLQLLNIKQDEMWYYLEPYSYSGQLIDQKTLLKGLVRNNATLFAKYSEFCFSLVTIQQGINQDIDNCLHWKFFGAMLSQILRQKEDDSTLLFNLLPFISQGMKSSIKDLRMASLIGISQLACRKSLTKDYSVAFFRQILMFMQKNAHSDEEIGNSLIVLVLLSQFQKVDSLSAKDIGILISIDNLSAILNVASQSHDISSLITLIIKSALNEPSITISSISHIFGTHLNLKSVYQIIETVITTQLGQLENKVNSERTHEILVLIKKSYESYFNQAILFLLKQVQNNETQRDQIVQILSGNSKSSKLISKFGDKEYSILSSLASQSKVTKMSAITALLGNEFSAKLTQNERDLVKISLAQLILRNTEEEQIVHKALEAYVSLINMQSVSDSEFDVLEQFIASNIGHSRYSEASISLAAQVGSKIRVSAQFGKTDTQLCLAFCFDHIYSFPADYGKFKSPSSTQFRAADFTRLISKDIVAAQNFIMKLLTCNQKWVNSKHTIELIQKVVEENHKNLQSINSLYLTILNALKLCKQEGMSSMILEILIANLKKTEETQVPILRKLIGLSLAEKQSNKEFDVSSLIKKIFQEIFGASHQRFTEFLVSMALESNSVVKQVFAIISLEQMTKSFRLTPQIQLFLVLTLTQSPSKVVRDHGIRLAATFSALGEKGKELEIFTETPKPKSTKKVTDREAFTPLKIKPLQKIFNSLNSMKDEISQDVKQVATALNQSAHVGQIDHIVRLLLDLPSYKMKTEFINSLKVLNKFSIVFAMSLQEQLNKEYFTFKQGDALSEEQNTYLISIGSLISKIAQTGANDTREELISSLVYPYLQFALNSASAHQLSQSLEEQIQLVLEGAVLKCDILGKLRTEHKTQALRLYVQSQLHIRSKQFRQQLRAKLISQASREDEAPAIINDKDVSPLFVDIKDKIIKQKDVSPQTISYLEAILETLIQLKVQNEQQLLPSILHIITILSKRTQSENVFYIIELCVQASIQILQSASKLKTEAAHTLQLVTEILSAQFQTMKDYVNEVISTKSTDINDPFQQFIMEVDTGKPVSAEAADEENEKLLTVFQIVSSVLNLLLQFETTLLTTSAESQKFLQSIADLLKTTILDDKSQTVRGHNMIQSIFRFYQTQVLKTSGISIKINCDIKGMIATFIDSLLLMERFHYTLDQQHFALKQLVGDSSYTSFAIFVLLTSGMEAVSIKEDTQLDSVHIKLSSRLLSESKDIFGLVEELTFFITIMHFSEASNTFAKQRLQIMFPTETVDTRLTVAQWVYEKYVQNEKAARKFKYIAVYLLNMWISQNELIQKQMAFQAKQNKDTSNEKFYYIYLSSSVFNETVNQALQSKEFAEDKKNKKSLQRLHSRIQDFQKNFNNLLSYEVQVSIVNKVLNEFKDIKQTINLRTITLQLLLNKTPQFATSLSKIQEKELTVTFAPLVKNAIQILTAALPTVTQKLNNDKQNFIMALFSLFQRVISTQLSADAKDKIPKLVLSFNDVAASFNLMVHSQLMLTSMTLFEVYHLDILEHLHKYFEQLSSSFARVSQQADFFSESFTKTLLKSCLSICTFFSKFLTATQYESIIKHVLVISSKQFSEETKAILDVISKEATKHVGFKLIFQAMINSYDDVIVSRVSGDAVTPDVSGIIIRFFNDLVKQVVMRVKKEFIIENHKRIFQFFSHAFTLALTYSKHSPTSTDMPEVKQVETCIAQSYEQFVIKMSEDQLRPLIVKQVKQAFVAQEGEAFSFNKHRVIMFFRTINTLLGSMREFFVPMLPLYFEKLLACLTLFGQSAQTESLKRKRLGTLEFYQDDEQNHTLFELLQLVVENTRINFSYDNLSFIQNDTVEKVSEPLSSLVTLSGLSGKYTTFIESHLKPAVFEVVERINNDDMWKKINYDILMHTRNANSQVRLGVFRIIEHLFSRIGERYLILLNDTIPFLSEGMEDENPDVEQCAKSIVARIEQMTGDSIHEYLK</sequence>
<feature type="domain" description="U3 small nucleolar RNA-associated protein 10 N-terminal" evidence="9">
    <location>
        <begin position="243"/>
        <end position="358"/>
    </location>
</feature>
<comment type="subcellular location">
    <subcellularLocation>
        <location evidence="1 7">Nucleus</location>
        <location evidence="1 7">Nucleolus</location>
    </subcellularLocation>
</comment>
<evidence type="ECO:0000313" key="11">
    <source>
        <dbReference type="Proteomes" id="UP000785679"/>
    </source>
</evidence>
<proteinExistence type="inferred from homology"/>
<reference evidence="10" key="1">
    <citation type="submission" date="2019-06" db="EMBL/GenBank/DDBJ databases">
        <authorList>
            <person name="Zheng W."/>
        </authorList>
    </citation>
    <scope>NUCLEOTIDE SEQUENCE</scope>
    <source>
        <strain evidence="10">QDHG01</strain>
    </source>
</reference>
<dbReference type="GO" id="GO:0032040">
    <property type="term" value="C:small-subunit processome"/>
    <property type="evidence" value="ECO:0007669"/>
    <property type="project" value="TreeGrafter"/>
</dbReference>
<dbReference type="GO" id="GO:0034455">
    <property type="term" value="C:t-UTP complex"/>
    <property type="evidence" value="ECO:0007669"/>
    <property type="project" value="TreeGrafter"/>
</dbReference>
<dbReference type="Gene3D" id="1.25.10.10">
    <property type="entry name" value="Leucine-rich Repeat Variant"/>
    <property type="match status" value="1"/>
</dbReference>
<protein>
    <recommendedName>
        <fullName evidence="7">HEAT repeat-containing protein 1</fullName>
    </recommendedName>
</protein>
<keyword evidence="3 7" id="KW-0690">Ribosome biogenesis</keyword>
<dbReference type="EMBL" id="RRYP01000302">
    <property type="protein sequence ID" value="TNV87639.1"/>
    <property type="molecule type" value="Genomic_DNA"/>
</dbReference>
<dbReference type="GO" id="GO:0030515">
    <property type="term" value="F:snoRNA binding"/>
    <property type="evidence" value="ECO:0007669"/>
    <property type="project" value="TreeGrafter"/>
</dbReference>
<comment type="function">
    <text evidence="7">Involved in nucleolar processing of pre-18S ribosomal RNA.</text>
</comment>
<gene>
    <name evidence="10" type="ORF">FGO68_gene4512</name>
</gene>
<evidence type="ECO:0000256" key="7">
    <source>
        <dbReference type="RuleBase" id="RU367065"/>
    </source>
</evidence>
<dbReference type="InterPro" id="IPR016024">
    <property type="entry name" value="ARM-type_fold"/>
</dbReference>
<evidence type="ECO:0000256" key="3">
    <source>
        <dbReference type="ARBA" id="ARBA00022517"/>
    </source>
</evidence>
<evidence type="ECO:0000256" key="5">
    <source>
        <dbReference type="ARBA" id="ARBA00023242"/>
    </source>
</evidence>
<organism evidence="10 11">
    <name type="scientific">Halteria grandinella</name>
    <dbReference type="NCBI Taxonomy" id="5974"/>
    <lineage>
        <taxon>Eukaryota</taxon>
        <taxon>Sar</taxon>
        <taxon>Alveolata</taxon>
        <taxon>Ciliophora</taxon>
        <taxon>Intramacronucleata</taxon>
        <taxon>Spirotrichea</taxon>
        <taxon>Stichotrichia</taxon>
        <taxon>Sporadotrichida</taxon>
        <taxon>Halteriidae</taxon>
        <taxon>Halteria</taxon>
    </lineage>
</organism>
<dbReference type="InterPro" id="IPR011989">
    <property type="entry name" value="ARM-like"/>
</dbReference>
<keyword evidence="5 7" id="KW-0539">Nucleus</keyword>
<comment type="caution">
    <text evidence="10">The sequence shown here is derived from an EMBL/GenBank/DDBJ whole genome shotgun (WGS) entry which is preliminary data.</text>
</comment>
<dbReference type="SUPFAM" id="SSF48371">
    <property type="entry name" value="ARM repeat"/>
    <property type="match status" value="1"/>
</dbReference>
<evidence type="ECO:0000259" key="8">
    <source>
        <dbReference type="Pfam" id="PF08146"/>
    </source>
</evidence>
<dbReference type="Proteomes" id="UP000785679">
    <property type="component" value="Unassembled WGS sequence"/>
</dbReference>
<name>A0A8J8P806_HALGN</name>
<keyword evidence="6 7" id="KW-0687">Ribonucleoprotein</keyword>
<dbReference type="OrthoDB" id="432468at2759"/>
<dbReference type="InterPro" id="IPR022125">
    <property type="entry name" value="U3snoRNP10_N"/>
</dbReference>
<evidence type="ECO:0000259" key="9">
    <source>
        <dbReference type="Pfam" id="PF12397"/>
    </source>
</evidence>
<keyword evidence="4 7" id="KW-0698">rRNA processing</keyword>
<dbReference type="InterPro" id="IPR040191">
    <property type="entry name" value="UTP10"/>
</dbReference>
<dbReference type="InterPro" id="IPR012954">
    <property type="entry name" value="BP28_C_dom"/>
</dbReference>
<evidence type="ECO:0000313" key="10">
    <source>
        <dbReference type="EMBL" id="TNV87639.1"/>
    </source>
</evidence>
<evidence type="ECO:0000256" key="1">
    <source>
        <dbReference type="ARBA" id="ARBA00004604"/>
    </source>
</evidence>
<evidence type="ECO:0000256" key="4">
    <source>
        <dbReference type="ARBA" id="ARBA00022552"/>
    </source>
</evidence>
<dbReference type="GO" id="GO:0030686">
    <property type="term" value="C:90S preribosome"/>
    <property type="evidence" value="ECO:0007669"/>
    <property type="project" value="TreeGrafter"/>
</dbReference>
<dbReference type="GO" id="GO:0000462">
    <property type="term" value="P:maturation of SSU-rRNA from tricistronic rRNA transcript (SSU-rRNA, 5.8S rRNA, LSU-rRNA)"/>
    <property type="evidence" value="ECO:0007669"/>
    <property type="project" value="TreeGrafter"/>
</dbReference>
<dbReference type="GO" id="GO:0045943">
    <property type="term" value="P:positive regulation of transcription by RNA polymerase I"/>
    <property type="evidence" value="ECO:0007669"/>
    <property type="project" value="TreeGrafter"/>
</dbReference>
<feature type="domain" description="BP28 C-terminal" evidence="8">
    <location>
        <begin position="1813"/>
        <end position="1983"/>
    </location>
</feature>
<dbReference type="Pfam" id="PF08146">
    <property type="entry name" value="BP28CT"/>
    <property type="match status" value="1"/>
</dbReference>
<evidence type="ECO:0000256" key="6">
    <source>
        <dbReference type="ARBA" id="ARBA00023274"/>
    </source>
</evidence>
<comment type="similarity">
    <text evidence="2 7">Belongs to the HEATR1/UTP10 family.</text>
</comment>
<dbReference type="PANTHER" id="PTHR13457">
    <property type="entry name" value="BAP28"/>
    <property type="match status" value="1"/>
</dbReference>
<dbReference type="PANTHER" id="PTHR13457:SF1">
    <property type="entry name" value="HEAT REPEAT-CONTAINING PROTEIN 1"/>
    <property type="match status" value="1"/>
</dbReference>
<dbReference type="Pfam" id="PF12397">
    <property type="entry name" value="U3snoRNP10"/>
    <property type="match status" value="1"/>
</dbReference>
<keyword evidence="11" id="KW-1185">Reference proteome</keyword>